<keyword evidence="8" id="KW-0902">Two-component regulatory system</keyword>
<dbReference type="OrthoDB" id="9805967at2"/>
<organism evidence="12 13">
    <name type="scientific">Arcobacter caeni</name>
    <dbReference type="NCBI Taxonomy" id="1912877"/>
    <lineage>
        <taxon>Bacteria</taxon>
        <taxon>Pseudomonadati</taxon>
        <taxon>Campylobacterota</taxon>
        <taxon>Epsilonproteobacteria</taxon>
        <taxon>Campylobacterales</taxon>
        <taxon>Arcobacteraceae</taxon>
        <taxon>Arcobacter</taxon>
    </lineage>
</organism>
<sequence>MNKFSILLLDDVSENIYSLKLLIEENFDINIFTALKAQEAIEIVMNNPIDLILTDVQMPDIDGFEFAQYLKDIESTKDIPVIFITGIYEKDEYKNKGYNIGGIEYITKPIDNKLLLSKLKIYINIFNTIKTSNEKLHKTEDLLIHSAKMASMGEMIGLISHQLKQPLNVLSLYVEDINLSYEYKELNDIYMQDFYKSTKDQIEYMNKTINGFLDFFNPNKKKEKFLIKNSIQQAQEILKSKIDKLEVVFYLNIDENLELFGTEVELTQVLINIINNSLDAFKEKNIKKPEIFIKLFKKDNKSILVIEDNALGVENNQLEKILEPYFTTKDSGTGVGLHMVKLIIKNSFNGELKVLNTQKGLSFIIFLENY</sequence>
<feature type="modified residue" description="4-aspartylphosphate" evidence="9">
    <location>
        <position position="55"/>
    </location>
</feature>
<dbReference type="InterPro" id="IPR004358">
    <property type="entry name" value="Sig_transdc_His_kin-like_C"/>
</dbReference>
<feature type="domain" description="Response regulatory" evidence="11">
    <location>
        <begin position="5"/>
        <end position="123"/>
    </location>
</feature>
<dbReference type="CDD" id="cd00082">
    <property type="entry name" value="HisKA"/>
    <property type="match status" value="1"/>
</dbReference>
<evidence type="ECO:0000256" key="8">
    <source>
        <dbReference type="ARBA" id="ARBA00023012"/>
    </source>
</evidence>
<keyword evidence="6 12" id="KW-0418">Kinase</keyword>
<evidence type="ECO:0000256" key="5">
    <source>
        <dbReference type="ARBA" id="ARBA00022741"/>
    </source>
</evidence>
<evidence type="ECO:0000256" key="1">
    <source>
        <dbReference type="ARBA" id="ARBA00000085"/>
    </source>
</evidence>
<evidence type="ECO:0000256" key="3">
    <source>
        <dbReference type="ARBA" id="ARBA00022553"/>
    </source>
</evidence>
<dbReference type="PROSITE" id="PS50109">
    <property type="entry name" value="HIS_KIN"/>
    <property type="match status" value="1"/>
</dbReference>
<dbReference type="InterPro" id="IPR003661">
    <property type="entry name" value="HisK_dim/P_dom"/>
</dbReference>
<dbReference type="PROSITE" id="PS50110">
    <property type="entry name" value="RESPONSE_REGULATORY"/>
    <property type="match status" value="1"/>
</dbReference>
<dbReference type="Gene3D" id="1.10.287.130">
    <property type="match status" value="1"/>
</dbReference>
<dbReference type="Pfam" id="PF02518">
    <property type="entry name" value="HATPase_c"/>
    <property type="match status" value="1"/>
</dbReference>
<dbReference type="SMART" id="SM00388">
    <property type="entry name" value="HisKA"/>
    <property type="match status" value="1"/>
</dbReference>
<dbReference type="PANTHER" id="PTHR43065">
    <property type="entry name" value="SENSOR HISTIDINE KINASE"/>
    <property type="match status" value="1"/>
</dbReference>
<keyword evidence="7" id="KW-0067">ATP-binding</keyword>
<dbReference type="GO" id="GO:0005524">
    <property type="term" value="F:ATP binding"/>
    <property type="evidence" value="ECO:0007669"/>
    <property type="project" value="UniProtKB-KW"/>
</dbReference>
<comment type="catalytic activity">
    <reaction evidence="1">
        <text>ATP + protein L-histidine = ADP + protein N-phospho-L-histidine.</text>
        <dbReference type="EC" id="2.7.13.3"/>
    </reaction>
</comment>
<dbReference type="InterPro" id="IPR005467">
    <property type="entry name" value="His_kinase_dom"/>
</dbReference>
<name>A0A363CWN3_9BACT</name>
<evidence type="ECO:0000256" key="2">
    <source>
        <dbReference type="ARBA" id="ARBA00012438"/>
    </source>
</evidence>
<evidence type="ECO:0000256" key="6">
    <source>
        <dbReference type="ARBA" id="ARBA00022777"/>
    </source>
</evidence>
<evidence type="ECO:0000256" key="4">
    <source>
        <dbReference type="ARBA" id="ARBA00022679"/>
    </source>
</evidence>
<evidence type="ECO:0000259" key="11">
    <source>
        <dbReference type="PROSITE" id="PS50110"/>
    </source>
</evidence>
<accession>A0A363CWN3</accession>
<evidence type="ECO:0000256" key="7">
    <source>
        <dbReference type="ARBA" id="ARBA00022840"/>
    </source>
</evidence>
<keyword evidence="13" id="KW-1185">Reference proteome</keyword>
<dbReference type="SUPFAM" id="SSF55874">
    <property type="entry name" value="ATPase domain of HSP90 chaperone/DNA topoisomerase II/histidine kinase"/>
    <property type="match status" value="1"/>
</dbReference>
<keyword evidence="3 9" id="KW-0597">Phosphoprotein</keyword>
<dbReference type="PANTHER" id="PTHR43065:SF46">
    <property type="entry name" value="C4-DICARBOXYLATE TRANSPORT SENSOR PROTEIN DCTB"/>
    <property type="match status" value="1"/>
</dbReference>
<dbReference type="Gene3D" id="3.30.565.10">
    <property type="entry name" value="Histidine kinase-like ATPase, C-terminal domain"/>
    <property type="match status" value="1"/>
</dbReference>
<keyword evidence="4" id="KW-0808">Transferase</keyword>
<dbReference type="GO" id="GO:0000155">
    <property type="term" value="F:phosphorelay sensor kinase activity"/>
    <property type="evidence" value="ECO:0007669"/>
    <property type="project" value="InterPro"/>
</dbReference>
<dbReference type="Proteomes" id="UP000251135">
    <property type="component" value="Unassembled WGS sequence"/>
</dbReference>
<dbReference type="EC" id="2.7.13.3" evidence="2"/>
<dbReference type="SMART" id="SM00387">
    <property type="entry name" value="HATPase_c"/>
    <property type="match status" value="1"/>
</dbReference>
<dbReference type="SUPFAM" id="SSF52172">
    <property type="entry name" value="CheY-like"/>
    <property type="match status" value="1"/>
</dbReference>
<dbReference type="AlphaFoldDB" id="A0A363CWN3"/>
<protein>
    <recommendedName>
        <fullName evidence="2">histidine kinase</fullName>
        <ecNumber evidence="2">2.7.13.3</ecNumber>
    </recommendedName>
</protein>
<gene>
    <name evidence="12" type="ORF">B0174_11140</name>
</gene>
<dbReference type="Pfam" id="PF00072">
    <property type="entry name" value="Response_reg"/>
    <property type="match status" value="1"/>
</dbReference>
<dbReference type="InterPro" id="IPR036097">
    <property type="entry name" value="HisK_dim/P_sf"/>
</dbReference>
<keyword evidence="5" id="KW-0547">Nucleotide-binding</keyword>
<dbReference type="EMBL" id="MUXE01000022">
    <property type="protein sequence ID" value="PUE63443.1"/>
    <property type="molecule type" value="Genomic_DNA"/>
</dbReference>
<dbReference type="InterPro" id="IPR036890">
    <property type="entry name" value="HATPase_C_sf"/>
</dbReference>
<dbReference type="SMART" id="SM00448">
    <property type="entry name" value="REC"/>
    <property type="match status" value="1"/>
</dbReference>
<evidence type="ECO:0000259" key="10">
    <source>
        <dbReference type="PROSITE" id="PS50109"/>
    </source>
</evidence>
<dbReference type="RefSeq" id="WP_108560931.1">
    <property type="nucleotide sequence ID" value="NZ_MUXE01000022.1"/>
</dbReference>
<proteinExistence type="predicted"/>
<dbReference type="InterPro" id="IPR001789">
    <property type="entry name" value="Sig_transdc_resp-reg_receiver"/>
</dbReference>
<feature type="domain" description="Histidine kinase" evidence="10">
    <location>
        <begin position="158"/>
        <end position="370"/>
    </location>
</feature>
<evidence type="ECO:0000313" key="13">
    <source>
        <dbReference type="Proteomes" id="UP000251135"/>
    </source>
</evidence>
<comment type="caution">
    <text evidence="12">The sequence shown here is derived from an EMBL/GenBank/DDBJ whole genome shotgun (WGS) entry which is preliminary data.</text>
</comment>
<dbReference type="PRINTS" id="PR00344">
    <property type="entry name" value="BCTRLSENSOR"/>
</dbReference>
<reference evidence="12 13" key="1">
    <citation type="submission" date="2017-02" db="EMBL/GenBank/DDBJ databases">
        <title>Arcobacter caeni sp. nov, a new Arcobacter species isolated from reclaimed water.</title>
        <authorList>
            <person name="Figueras M.J."/>
            <person name="Perez-Cataluna A."/>
            <person name="Salas-Masso N."/>
        </authorList>
    </citation>
    <scope>NUCLEOTIDE SEQUENCE [LARGE SCALE GENOMIC DNA]</scope>
    <source>
        <strain evidence="12 13">RW17-10</strain>
    </source>
</reference>
<evidence type="ECO:0000313" key="12">
    <source>
        <dbReference type="EMBL" id="PUE63443.1"/>
    </source>
</evidence>
<evidence type="ECO:0000256" key="9">
    <source>
        <dbReference type="PROSITE-ProRule" id="PRU00169"/>
    </source>
</evidence>
<dbReference type="InterPro" id="IPR003594">
    <property type="entry name" value="HATPase_dom"/>
</dbReference>
<dbReference type="SUPFAM" id="SSF47384">
    <property type="entry name" value="Homodimeric domain of signal transducing histidine kinase"/>
    <property type="match status" value="1"/>
</dbReference>
<dbReference type="InterPro" id="IPR011006">
    <property type="entry name" value="CheY-like_superfamily"/>
</dbReference>
<dbReference type="Gene3D" id="3.40.50.2300">
    <property type="match status" value="1"/>
</dbReference>